<organism evidence="2 3">
    <name type="scientific">Parastrongyloides trichosuri</name>
    <name type="common">Possum-specific nematode worm</name>
    <dbReference type="NCBI Taxonomy" id="131310"/>
    <lineage>
        <taxon>Eukaryota</taxon>
        <taxon>Metazoa</taxon>
        <taxon>Ecdysozoa</taxon>
        <taxon>Nematoda</taxon>
        <taxon>Chromadorea</taxon>
        <taxon>Rhabditida</taxon>
        <taxon>Tylenchina</taxon>
        <taxon>Panagrolaimomorpha</taxon>
        <taxon>Strongyloidoidea</taxon>
        <taxon>Strongyloididae</taxon>
        <taxon>Parastrongyloides</taxon>
    </lineage>
</organism>
<proteinExistence type="predicted"/>
<feature type="compositionally biased region" description="Basic and acidic residues" evidence="1">
    <location>
        <begin position="25"/>
        <end position="41"/>
    </location>
</feature>
<dbReference type="STRING" id="131310.A0A0N5A309"/>
<evidence type="ECO:0000313" key="2">
    <source>
        <dbReference type="Proteomes" id="UP000038045"/>
    </source>
</evidence>
<reference evidence="3" key="1">
    <citation type="submission" date="2017-02" db="UniProtKB">
        <authorList>
            <consortium name="WormBaseParasite"/>
        </authorList>
    </citation>
    <scope>IDENTIFICATION</scope>
</reference>
<feature type="region of interest" description="Disordered" evidence="1">
    <location>
        <begin position="14"/>
        <end position="41"/>
    </location>
</feature>
<dbReference type="Proteomes" id="UP000038045">
    <property type="component" value="Unplaced"/>
</dbReference>
<keyword evidence="2" id="KW-1185">Reference proteome</keyword>
<accession>A0A0N5A309</accession>
<name>A0A0N5A309_PARTI</name>
<evidence type="ECO:0000313" key="3">
    <source>
        <dbReference type="WBParaSite" id="PTRK_0001601900.1"/>
    </source>
</evidence>
<dbReference type="WBParaSite" id="PTRK_0001601900.1">
    <property type="protein sequence ID" value="PTRK_0001601900.1"/>
    <property type="gene ID" value="PTRK_0001601900"/>
</dbReference>
<evidence type="ECO:0000256" key="1">
    <source>
        <dbReference type="SAM" id="MobiDB-lite"/>
    </source>
</evidence>
<sequence length="1302" mass="154027">MLIDTLYLKHSNPNTRHTGINKEMNVNEDRTSSEIDNDSHSRTTDNGIVVFEKDFQKRRRQRLIKKRVDLIQSNNRFWHKHDRGSLEGVLNEGLYSNIKEMYKPYSDNKLLEILKDISILNDSEICLKSLYQTIRNTMLIPEKRNIMMKEYRSSLNMIATKFILNEINEPVEYGFIIKIALLEDEEEAKISEFNLEEQILKSAFVVIKTRMRMTYSGSLLKTALYYIKIVIFDKLMPIENKSKEINDIIFNALQMIRDLGNYTLETNQTLYGKSRYNLEKNLIALADWEKPSYERIKILREDATCQRYKYLYHDIKDYTEIPIGNILDYYDMDDRNKYTANILYIDECLQNGRKLENRYKESEGKECEEKLQESYLAITIMIDGYKNYFDYMYNIFSLQYLYEILKCNSANLRYLQLIIIDLFSYWLDNKEMHAKFNAHDIVSVLLCPIMEFGDVSCIRSRKNNSEYLYGALSHASYIMNELLDSWSVIYFLFEKDNIMGRRSITCVRIQQLVDKFIDTSIYFHEGIPFITSFVQKIVGMEDRKLDFSTWEEAHNFFISYLQPDKFDASLGNAFVVAEGVNIKLLKDIKTGKYNEVSVSKLFFYYRFNILINNGMLDWIITTSIVNYDDPETYKSVLLLFRCLQIQEIIYPKQYKLDSESIQLLIDRHTKDIIKVASGENANYKYIFSRSVRYNAYVLSKRLNELLESYRPSLLYYNCLSNLKHFVIIGRKVMATYCDEDEDIININNIERILSESNKSIAKINSQRSKKNVDTVEMDPIIKYLEYTSNNGTFRNYLAENPLLRFKLIEWLQLALPQNEFFLATYPVKNKIPIEIYNKKKENIVKLFKMTICYTKIYPDLKDFFLAYINFFIDKFEINSDVSNCLTINNLTYQQGYNYFGFLSYIFGTDDERFYDSIKKLMLKFIKLIKQDKTGIVTQLIISIMNYEGPHSVLSFSILETVIINDKKKTGLWCLNFLNLFLDLSDDNKVIEKVFLVLSSVMLEVKKECALRILEIIVTHRQKIQNYNQLVNIHHINNVEKLDYYNLFAKYVLYSSESYFLKHMEEAQKDLNEFIDLHFQKLLQYVKDLINNELDSRYKRNSKGKFERTHFNKRTNKSSTIPSTIIDMFASHEIGTQFIIQHDIFSKFYKPIAGEYAHSQNNIIESSILFIAIYMKNISEEDHIKYDNERLNDYKNAIKKLKSIWMTSNIIHLRSLALYALNLVPHLMDLYCVDGVFKNTLLLKDKHEDDLLNKNDSGYMDTTDLSYRGKFDVFQFNHLSNYLNLDTTECPLYCLILPNNNYY</sequence>
<protein>
    <submittedName>
        <fullName evidence="3">Formin 2</fullName>
    </submittedName>
</protein>